<proteinExistence type="inferred from homology"/>
<feature type="transmembrane region" description="Helical" evidence="8">
    <location>
        <begin position="267"/>
        <end position="291"/>
    </location>
</feature>
<keyword evidence="6 8" id="KW-1133">Transmembrane helix</keyword>
<name>A0AA51RD90_9BACT</name>
<dbReference type="PANTHER" id="PTHR21716">
    <property type="entry name" value="TRANSMEMBRANE PROTEIN"/>
    <property type="match status" value="1"/>
</dbReference>
<evidence type="ECO:0000256" key="1">
    <source>
        <dbReference type="ARBA" id="ARBA00004651"/>
    </source>
</evidence>
<evidence type="ECO:0000256" key="5">
    <source>
        <dbReference type="ARBA" id="ARBA00022692"/>
    </source>
</evidence>
<dbReference type="AlphaFoldDB" id="A0AA51RD90"/>
<evidence type="ECO:0000256" key="4">
    <source>
        <dbReference type="ARBA" id="ARBA00022475"/>
    </source>
</evidence>
<evidence type="ECO:0000256" key="8">
    <source>
        <dbReference type="SAM" id="Phobius"/>
    </source>
</evidence>
<dbReference type="Proteomes" id="UP001230496">
    <property type="component" value="Chromosome"/>
</dbReference>
<feature type="transmembrane region" description="Helical" evidence="8">
    <location>
        <begin position="12"/>
        <end position="45"/>
    </location>
</feature>
<protein>
    <submittedName>
        <fullName evidence="9">AI-2E family transporter</fullName>
    </submittedName>
</protein>
<accession>A0AA51RD90</accession>
<feature type="transmembrane region" description="Helical" evidence="8">
    <location>
        <begin position="297"/>
        <end position="320"/>
    </location>
</feature>
<keyword evidence="10" id="KW-1185">Reference proteome</keyword>
<evidence type="ECO:0000256" key="2">
    <source>
        <dbReference type="ARBA" id="ARBA00009773"/>
    </source>
</evidence>
<feature type="transmembrane region" description="Helical" evidence="8">
    <location>
        <begin position="230"/>
        <end position="260"/>
    </location>
</feature>
<dbReference type="RefSeq" id="WP_308351122.1">
    <property type="nucleotide sequence ID" value="NZ_CP129971.1"/>
</dbReference>
<gene>
    <name evidence="9" type="ORF">QYS49_34720</name>
</gene>
<keyword evidence="7 8" id="KW-0472">Membrane</keyword>
<evidence type="ECO:0000313" key="9">
    <source>
        <dbReference type="EMBL" id="WMN12813.1"/>
    </source>
</evidence>
<sequence length="353" mass="39326">MKLNEHSTTNKLLLVLVIPVIFYSLQLLSFIFIPLMFAIFIALLFTPMMRWMKKRKVPQFVALGTVILILALTGFSAIKIVQMSGKQIEEGKSEIFKKLDNKVEQVVTPFAETLGLNQANGESTIRNLLKSDKIEGVILDNFTITVSFIQSTVVNILMTLFFLMLLLAGSLNFKDILQSTLFSGGTQSVKTFMKVERSVSDFLKVKIFVSFLTGVAFGVIAWSLGISFPLFWGLLAFVINFIQMVGSVISTVLVMIFAFIEIESPGTLLLAAILFTGAQILFGAVLEPIFMGRSFSINIIVVLVMLMFWGFIWGIPGLILSIPLTVLFKTILNEFPGGKKFARLMFLTTIQIK</sequence>
<keyword evidence="4" id="KW-1003">Cell membrane</keyword>
<feature type="transmembrane region" description="Helical" evidence="8">
    <location>
        <begin position="57"/>
        <end position="78"/>
    </location>
</feature>
<keyword evidence="3" id="KW-0813">Transport</keyword>
<comment type="subcellular location">
    <subcellularLocation>
        <location evidence="1">Cell membrane</location>
        <topology evidence="1">Multi-pass membrane protein</topology>
    </subcellularLocation>
</comment>
<feature type="transmembrane region" description="Helical" evidence="8">
    <location>
        <begin position="148"/>
        <end position="168"/>
    </location>
</feature>
<evidence type="ECO:0000313" key="10">
    <source>
        <dbReference type="Proteomes" id="UP001230496"/>
    </source>
</evidence>
<feature type="transmembrane region" description="Helical" evidence="8">
    <location>
        <begin position="203"/>
        <end position="224"/>
    </location>
</feature>
<comment type="similarity">
    <text evidence="2">Belongs to the autoinducer-2 exporter (AI-2E) (TC 2.A.86) family.</text>
</comment>
<reference evidence="9 10" key="1">
    <citation type="submission" date="2023-08" db="EMBL/GenBank/DDBJ databases">
        <title>Comparative genomics and taxonomic characterization of three novel marine species of genus Marivirga.</title>
        <authorList>
            <person name="Muhammad N."/>
            <person name="Kim S.-G."/>
        </authorList>
    </citation>
    <scope>NUCLEOTIDE SEQUENCE [LARGE SCALE GENOMIC DNA]</scope>
    <source>
        <strain evidence="9 10">BDSF4-3</strain>
    </source>
</reference>
<evidence type="ECO:0000256" key="7">
    <source>
        <dbReference type="ARBA" id="ARBA00023136"/>
    </source>
</evidence>
<keyword evidence="5 8" id="KW-0812">Transmembrane</keyword>
<dbReference type="InterPro" id="IPR002549">
    <property type="entry name" value="AI-2E-like"/>
</dbReference>
<dbReference type="PANTHER" id="PTHR21716:SF53">
    <property type="entry name" value="PERMEASE PERM-RELATED"/>
    <property type="match status" value="1"/>
</dbReference>
<dbReference type="GO" id="GO:0005886">
    <property type="term" value="C:plasma membrane"/>
    <property type="evidence" value="ECO:0007669"/>
    <property type="project" value="UniProtKB-SubCell"/>
</dbReference>
<evidence type="ECO:0000256" key="3">
    <source>
        <dbReference type="ARBA" id="ARBA00022448"/>
    </source>
</evidence>
<evidence type="ECO:0000256" key="6">
    <source>
        <dbReference type="ARBA" id="ARBA00022989"/>
    </source>
</evidence>
<dbReference type="Pfam" id="PF01594">
    <property type="entry name" value="AI-2E_transport"/>
    <property type="match status" value="1"/>
</dbReference>
<dbReference type="EMBL" id="CP129971">
    <property type="protein sequence ID" value="WMN12813.1"/>
    <property type="molecule type" value="Genomic_DNA"/>
</dbReference>
<organism evidence="9 10">
    <name type="scientific">Marivirga salinarum</name>
    <dbReference type="NCBI Taxonomy" id="3059078"/>
    <lineage>
        <taxon>Bacteria</taxon>
        <taxon>Pseudomonadati</taxon>
        <taxon>Bacteroidota</taxon>
        <taxon>Cytophagia</taxon>
        <taxon>Cytophagales</taxon>
        <taxon>Marivirgaceae</taxon>
        <taxon>Marivirga</taxon>
    </lineage>
</organism>
<dbReference type="KEGG" id="msaa:QYS49_34720"/>